<evidence type="ECO:0000256" key="5">
    <source>
        <dbReference type="ARBA" id="ARBA00023274"/>
    </source>
</evidence>
<dbReference type="InterPro" id="IPR036791">
    <property type="entry name" value="Ribosomal_bL9_C_sf"/>
</dbReference>
<dbReference type="PROSITE" id="PS00651">
    <property type="entry name" value="RIBOSOMAL_L9"/>
    <property type="match status" value="1"/>
</dbReference>
<evidence type="ECO:0000256" key="2">
    <source>
        <dbReference type="ARBA" id="ARBA00022730"/>
    </source>
</evidence>
<dbReference type="Pfam" id="PF03948">
    <property type="entry name" value="Ribosomal_L9_C"/>
    <property type="match status" value="1"/>
</dbReference>
<dbReference type="InterPro" id="IPR020070">
    <property type="entry name" value="Ribosomal_bL9_N"/>
</dbReference>
<dbReference type="SUPFAM" id="SSF55658">
    <property type="entry name" value="L9 N-domain-like"/>
    <property type="match status" value="1"/>
</dbReference>
<dbReference type="Gene3D" id="3.40.5.10">
    <property type="entry name" value="Ribosomal protein L9, N-terminal domain"/>
    <property type="match status" value="1"/>
</dbReference>
<dbReference type="InterPro" id="IPR000244">
    <property type="entry name" value="Ribosomal_bL9"/>
</dbReference>
<gene>
    <name evidence="7" type="primary">rplI</name>
    <name evidence="10" type="ORF">J2S72_001406</name>
</gene>
<dbReference type="InterPro" id="IPR036935">
    <property type="entry name" value="Ribosomal_bL9_N_sf"/>
</dbReference>
<comment type="caution">
    <text evidence="10">The sequence shown here is derived from an EMBL/GenBank/DDBJ whole genome shotgun (WGS) entry which is preliminary data.</text>
</comment>
<organism evidence="10 11">
    <name type="scientific">Peptoniphilus koenoeneniae</name>
    <dbReference type="NCBI Taxonomy" id="507751"/>
    <lineage>
        <taxon>Bacteria</taxon>
        <taxon>Bacillati</taxon>
        <taxon>Bacillota</taxon>
        <taxon>Tissierellia</taxon>
        <taxon>Tissierellales</taxon>
        <taxon>Peptoniphilaceae</taxon>
        <taxon>Peptoniphilus</taxon>
    </lineage>
</organism>
<evidence type="ECO:0000256" key="8">
    <source>
        <dbReference type="SAM" id="MobiDB-lite"/>
    </source>
</evidence>
<sequence length="149" mass="17067">MKIILLKDDKTLGKAGTLTEAKDGYARNFLFPRKIAVEATEENLQKWKEDRKREEEEEKQNRKEANELKKKIEKKSITIEAKGGENGKLFGAITSQNISDKIKEVFGLDIDKKRILLSENIKTEGSKTIQVKLYGDIFADLKVKVEVLR</sequence>
<dbReference type="InterPro" id="IPR020594">
    <property type="entry name" value="Ribosomal_bL9_bac/chp"/>
</dbReference>
<name>A0ABU0AVU0_9FIRM</name>
<keyword evidence="11" id="KW-1185">Reference proteome</keyword>
<evidence type="ECO:0000259" key="9">
    <source>
        <dbReference type="PROSITE" id="PS00651"/>
    </source>
</evidence>
<proteinExistence type="inferred from homology"/>
<keyword evidence="2 7" id="KW-0699">rRNA-binding</keyword>
<protein>
    <recommendedName>
        <fullName evidence="6 7">Large ribosomal subunit protein bL9</fullName>
    </recommendedName>
</protein>
<dbReference type="NCBIfam" id="TIGR00158">
    <property type="entry name" value="L9"/>
    <property type="match status" value="1"/>
</dbReference>
<dbReference type="InterPro" id="IPR020069">
    <property type="entry name" value="Ribosomal_bL9_C"/>
</dbReference>
<evidence type="ECO:0000313" key="10">
    <source>
        <dbReference type="EMBL" id="MDQ0275379.1"/>
    </source>
</evidence>
<dbReference type="SUPFAM" id="SSF55653">
    <property type="entry name" value="Ribosomal protein L9 C-domain"/>
    <property type="match status" value="1"/>
</dbReference>
<dbReference type="GO" id="GO:0005840">
    <property type="term" value="C:ribosome"/>
    <property type="evidence" value="ECO:0007669"/>
    <property type="project" value="UniProtKB-KW"/>
</dbReference>
<accession>A0ABU0AVU0</accession>
<reference evidence="10 11" key="1">
    <citation type="submission" date="2023-07" db="EMBL/GenBank/DDBJ databases">
        <title>Genomic Encyclopedia of Type Strains, Phase IV (KMG-IV): sequencing the most valuable type-strain genomes for metagenomic binning, comparative biology and taxonomic classification.</title>
        <authorList>
            <person name="Goeker M."/>
        </authorList>
    </citation>
    <scope>NUCLEOTIDE SEQUENCE [LARGE SCALE GENOMIC DNA]</scope>
    <source>
        <strain evidence="10 11">DSM 22616</strain>
    </source>
</reference>
<dbReference type="RefSeq" id="WP_307495249.1">
    <property type="nucleotide sequence ID" value="NZ_JAUSTN010000007.1"/>
</dbReference>
<evidence type="ECO:0000256" key="1">
    <source>
        <dbReference type="ARBA" id="ARBA00010605"/>
    </source>
</evidence>
<comment type="function">
    <text evidence="7">Binds to the 23S rRNA.</text>
</comment>
<evidence type="ECO:0000256" key="4">
    <source>
        <dbReference type="ARBA" id="ARBA00022980"/>
    </source>
</evidence>
<dbReference type="Pfam" id="PF01281">
    <property type="entry name" value="Ribosomal_L9_N"/>
    <property type="match status" value="1"/>
</dbReference>
<feature type="domain" description="Ribosomal protein L9" evidence="9">
    <location>
        <begin position="13"/>
        <end position="40"/>
    </location>
</feature>
<dbReference type="PANTHER" id="PTHR21368">
    <property type="entry name" value="50S RIBOSOMAL PROTEIN L9"/>
    <property type="match status" value="1"/>
</dbReference>
<dbReference type="Gene3D" id="3.10.430.100">
    <property type="entry name" value="Ribosomal protein L9, C-terminal domain"/>
    <property type="match status" value="1"/>
</dbReference>
<comment type="similarity">
    <text evidence="1 7">Belongs to the bacterial ribosomal protein bL9 family.</text>
</comment>
<keyword evidence="4 7" id="KW-0689">Ribosomal protein</keyword>
<evidence type="ECO:0000256" key="7">
    <source>
        <dbReference type="HAMAP-Rule" id="MF_00503"/>
    </source>
</evidence>
<feature type="region of interest" description="Disordered" evidence="8">
    <location>
        <begin position="46"/>
        <end position="67"/>
    </location>
</feature>
<evidence type="ECO:0000256" key="3">
    <source>
        <dbReference type="ARBA" id="ARBA00022884"/>
    </source>
</evidence>
<keyword evidence="3 7" id="KW-0694">RNA-binding</keyword>
<keyword evidence="5 7" id="KW-0687">Ribonucleoprotein</keyword>
<dbReference type="InterPro" id="IPR009027">
    <property type="entry name" value="Ribosomal_bL9/RNase_H1_N"/>
</dbReference>
<dbReference type="Proteomes" id="UP001236559">
    <property type="component" value="Unassembled WGS sequence"/>
</dbReference>
<evidence type="ECO:0000313" key="11">
    <source>
        <dbReference type="Proteomes" id="UP001236559"/>
    </source>
</evidence>
<dbReference type="EMBL" id="JAUSTN010000007">
    <property type="protein sequence ID" value="MDQ0275379.1"/>
    <property type="molecule type" value="Genomic_DNA"/>
</dbReference>
<evidence type="ECO:0000256" key="6">
    <source>
        <dbReference type="ARBA" id="ARBA00035292"/>
    </source>
</evidence>
<dbReference type="HAMAP" id="MF_00503">
    <property type="entry name" value="Ribosomal_bL9"/>
    <property type="match status" value="1"/>
</dbReference>